<comment type="caution">
    <text evidence="2">The sequence shown here is derived from an EMBL/GenBank/DDBJ whole genome shotgun (WGS) entry which is preliminary data.</text>
</comment>
<dbReference type="InterPro" id="IPR043502">
    <property type="entry name" value="DNA/RNA_pol_sf"/>
</dbReference>
<dbReference type="Gene3D" id="3.60.10.10">
    <property type="entry name" value="Endonuclease/exonuclease/phosphatase"/>
    <property type="match status" value="1"/>
</dbReference>
<evidence type="ECO:0000313" key="2">
    <source>
        <dbReference type="EMBL" id="KAK6128208.1"/>
    </source>
</evidence>
<dbReference type="EMBL" id="JABTTQ020001802">
    <property type="protein sequence ID" value="KAK6128208.1"/>
    <property type="molecule type" value="Genomic_DNA"/>
</dbReference>
<sequence length="700" mass="80255">MRIASWNIRGFNKSLKQKGIMNFLRHHKLDVIGLLETKLVEATLPKIMRTWFAGWKHTCNFHMHPAGRILVLWNPTTVILEELDISPQFIHFFITCKVSSVSLLASFIYGYHTVGSRKPLWDNLISFGENCSLPLIAIGDYNNVLNANEKCNGEDVTIKQLKDFEESCVLTGLTDLRSMGCHFTWTNNEVWCKLDRAMVNKHWFDQGLDGMANFLPSGCLSDHSPFATNWNFYVTSTKQFMLCKKLKNLKHPLKELNIKHFSHISSRAAKAKEDLEQGQLQLHDDPTNVDLQNFVATMRKQSMSLSEAEWCFYYQQAKCKHLNQSYRGTKFFHDLVKRNKKRNQIVVVCKEDGLPTTSIDEVAKEFTRFYECLLGTADSCEPIDPDIINADPFISLEQAISIERDISRQEIRDALFDIGEDKSPGPDGFNSCFFKKPWQIIDEDFCAAIEEFFVNGFLLKQINHTIIALVPKGQHAQSVGDYRPISCCNVFYKVITKIMAKRMAPLLENIVDPDQAAFVGGRLLTENIHLAQELLRQYNRKIISPRCLLKIDLRKAYDSVSWDFLRVVLKGLGFPSKFTHWIMECVTSPSYSITLNGSLYGIFAGKKGLRQGDHLSPFLFVLCLEYFSRSINLAANRDRFSYHPKCAKLNITHLAFADDLMLFSNGYNNSVGLYQDWLGVQCTNIEDRKKCIGYTLIFFD</sequence>
<reference evidence="2 3" key="1">
    <citation type="journal article" date="2021" name="Comput. Struct. Biotechnol. J.">
        <title>De novo genome assembly of the potent medicinal plant Rehmannia glutinosa using nanopore technology.</title>
        <authorList>
            <person name="Ma L."/>
            <person name="Dong C."/>
            <person name="Song C."/>
            <person name="Wang X."/>
            <person name="Zheng X."/>
            <person name="Niu Y."/>
            <person name="Chen S."/>
            <person name="Feng W."/>
        </authorList>
    </citation>
    <scope>NUCLEOTIDE SEQUENCE [LARGE SCALE GENOMIC DNA]</scope>
    <source>
        <strain evidence="2">DH-2019</strain>
    </source>
</reference>
<dbReference type="PANTHER" id="PTHR46890:SF48">
    <property type="entry name" value="RNA-DIRECTED DNA POLYMERASE"/>
    <property type="match status" value="1"/>
</dbReference>
<dbReference type="Pfam" id="PF03372">
    <property type="entry name" value="Exo_endo_phos"/>
    <property type="match status" value="1"/>
</dbReference>
<evidence type="ECO:0000313" key="3">
    <source>
        <dbReference type="Proteomes" id="UP001318860"/>
    </source>
</evidence>
<dbReference type="InterPro" id="IPR052343">
    <property type="entry name" value="Retrotransposon-Effector_Assoc"/>
</dbReference>
<name>A0ABR0V0Y0_REHGL</name>
<dbReference type="PANTHER" id="PTHR46890">
    <property type="entry name" value="NON-LTR RETROLELEMENT REVERSE TRANSCRIPTASE-LIKE PROTEIN-RELATED"/>
    <property type="match status" value="1"/>
</dbReference>
<dbReference type="PROSITE" id="PS50878">
    <property type="entry name" value="RT_POL"/>
    <property type="match status" value="1"/>
</dbReference>
<accession>A0ABR0V0Y0</accession>
<keyword evidence="3" id="KW-1185">Reference proteome</keyword>
<dbReference type="CDD" id="cd01650">
    <property type="entry name" value="RT_nLTR_like"/>
    <property type="match status" value="1"/>
</dbReference>
<dbReference type="Proteomes" id="UP001318860">
    <property type="component" value="Unassembled WGS sequence"/>
</dbReference>
<dbReference type="SUPFAM" id="SSF56219">
    <property type="entry name" value="DNase I-like"/>
    <property type="match status" value="1"/>
</dbReference>
<gene>
    <name evidence="2" type="ORF">DH2020_038048</name>
</gene>
<organism evidence="2 3">
    <name type="scientific">Rehmannia glutinosa</name>
    <name type="common">Chinese foxglove</name>
    <dbReference type="NCBI Taxonomy" id="99300"/>
    <lineage>
        <taxon>Eukaryota</taxon>
        <taxon>Viridiplantae</taxon>
        <taxon>Streptophyta</taxon>
        <taxon>Embryophyta</taxon>
        <taxon>Tracheophyta</taxon>
        <taxon>Spermatophyta</taxon>
        <taxon>Magnoliopsida</taxon>
        <taxon>eudicotyledons</taxon>
        <taxon>Gunneridae</taxon>
        <taxon>Pentapetalae</taxon>
        <taxon>asterids</taxon>
        <taxon>lamiids</taxon>
        <taxon>Lamiales</taxon>
        <taxon>Orobanchaceae</taxon>
        <taxon>Rehmannieae</taxon>
        <taxon>Rehmannia</taxon>
    </lineage>
</organism>
<dbReference type="InterPro" id="IPR000477">
    <property type="entry name" value="RT_dom"/>
</dbReference>
<feature type="domain" description="Reverse transcriptase" evidence="1">
    <location>
        <begin position="451"/>
        <end position="700"/>
    </location>
</feature>
<proteinExistence type="predicted"/>
<protein>
    <recommendedName>
        <fullName evidence="1">Reverse transcriptase domain-containing protein</fullName>
    </recommendedName>
</protein>
<dbReference type="InterPro" id="IPR036691">
    <property type="entry name" value="Endo/exonu/phosph_ase_sf"/>
</dbReference>
<dbReference type="Pfam" id="PF00078">
    <property type="entry name" value="RVT_1"/>
    <property type="match status" value="1"/>
</dbReference>
<dbReference type="InterPro" id="IPR005135">
    <property type="entry name" value="Endo/exonuclease/phosphatase"/>
</dbReference>
<evidence type="ECO:0000259" key="1">
    <source>
        <dbReference type="PROSITE" id="PS50878"/>
    </source>
</evidence>
<dbReference type="SUPFAM" id="SSF56672">
    <property type="entry name" value="DNA/RNA polymerases"/>
    <property type="match status" value="1"/>
</dbReference>